<comment type="caution">
    <text evidence="2">The sequence shown here is derived from an EMBL/GenBank/DDBJ whole genome shotgun (WGS) entry which is preliminary data.</text>
</comment>
<dbReference type="Pfam" id="PF07727">
    <property type="entry name" value="RVT_2"/>
    <property type="match status" value="1"/>
</dbReference>
<gene>
    <name evidence="2" type="ORF">PHPALM_29317</name>
</gene>
<evidence type="ECO:0000313" key="2">
    <source>
        <dbReference type="EMBL" id="POM61640.1"/>
    </source>
</evidence>
<dbReference type="PANTHER" id="PTHR11439:SF491">
    <property type="entry name" value="INTEGRASE CATALYTIC DOMAIN-CONTAINING PROTEIN"/>
    <property type="match status" value="1"/>
</dbReference>
<sequence length="222" mass="25879">MVYIVINPLHGLKRSGREWNSEVNGWVMGYGSTEPCLYFYNRDVAFAMVLPYFDDILCTTKDEEFKKRTFSKLDEDYGLKDQEQLSIYLGVEVKQDQQSIKIHQAQYCEQILDPFGFRDTQSSRIPVEIIQRLTVNDTDNSTTQSSAIRLFIMYLATCTRPDLAYALGQLSRYMQRPTQEHIRAAKRVLRYLVALRIEESHTRKTHHQSKITLLIDGYCDSD</sequence>
<evidence type="ECO:0000313" key="3">
    <source>
        <dbReference type="Proteomes" id="UP000237271"/>
    </source>
</evidence>
<name>A0A2P4X7X0_9STRA</name>
<proteinExistence type="predicted"/>
<evidence type="ECO:0000259" key="1">
    <source>
        <dbReference type="Pfam" id="PF07727"/>
    </source>
</evidence>
<feature type="domain" description="Reverse transcriptase Ty1/copia-type" evidence="1">
    <location>
        <begin position="8"/>
        <end position="128"/>
    </location>
</feature>
<dbReference type="OrthoDB" id="121181at2759"/>
<protein>
    <recommendedName>
        <fullName evidence="1">Reverse transcriptase Ty1/copia-type domain-containing protein</fullName>
    </recommendedName>
</protein>
<organism evidence="2 3">
    <name type="scientific">Phytophthora palmivora</name>
    <dbReference type="NCBI Taxonomy" id="4796"/>
    <lineage>
        <taxon>Eukaryota</taxon>
        <taxon>Sar</taxon>
        <taxon>Stramenopiles</taxon>
        <taxon>Oomycota</taxon>
        <taxon>Peronosporomycetes</taxon>
        <taxon>Peronosporales</taxon>
        <taxon>Peronosporaceae</taxon>
        <taxon>Phytophthora</taxon>
    </lineage>
</organism>
<dbReference type="InterPro" id="IPR013103">
    <property type="entry name" value="RVT_2"/>
</dbReference>
<accession>A0A2P4X7X0</accession>
<dbReference type="AlphaFoldDB" id="A0A2P4X7X0"/>
<dbReference type="PANTHER" id="PTHR11439">
    <property type="entry name" value="GAG-POL-RELATED RETROTRANSPOSON"/>
    <property type="match status" value="1"/>
</dbReference>
<keyword evidence="3" id="KW-1185">Reference proteome</keyword>
<dbReference type="Proteomes" id="UP000237271">
    <property type="component" value="Unassembled WGS sequence"/>
</dbReference>
<reference evidence="2 3" key="1">
    <citation type="journal article" date="2017" name="Genome Biol. Evol.">
        <title>Phytophthora megakarya and P. palmivora, closely related causal agents of cacao black pod rot, underwent increases in genome sizes and gene numbers by different mechanisms.</title>
        <authorList>
            <person name="Ali S.S."/>
            <person name="Shao J."/>
            <person name="Lary D.J."/>
            <person name="Kronmiller B."/>
            <person name="Shen D."/>
            <person name="Strem M.D."/>
            <person name="Amoako-Attah I."/>
            <person name="Akrofi A.Y."/>
            <person name="Begoude B.A."/>
            <person name="Ten Hoopen G.M."/>
            <person name="Coulibaly K."/>
            <person name="Kebe B.I."/>
            <person name="Melnick R.L."/>
            <person name="Guiltinan M.J."/>
            <person name="Tyler B.M."/>
            <person name="Meinhardt L.W."/>
            <person name="Bailey B.A."/>
        </authorList>
    </citation>
    <scope>NUCLEOTIDE SEQUENCE [LARGE SCALE GENOMIC DNA]</scope>
    <source>
        <strain evidence="3">sbr112.9</strain>
    </source>
</reference>
<dbReference type="EMBL" id="NCKW01015864">
    <property type="protein sequence ID" value="POM61640.1"/>
    <property type="molecule type" value="Genomic_DNA"/>
</dbReference>